<accession>A0A485KTY1</accession>
<dbReference type="EMBL" id="CAADRA010005316">
    <property type="protein sequence ID" value="VFT88465.1"/>
    <property type="molecule type" value="Genomic_DNA"/>
</dbReference>
<keyword evidence="4" id="KW-1185">Reference proteome</keyword>
<proteinExistence type="predicted"/>
<dbReference type="EMBL" id="VJMH01005295">
    <property type="protein sequence ID" value="KAF0697721.1"/>
    <property type="molecule type" value="Genomic_DNA"/>
</dbReference>
<gene>
    <name evidence="3" type="primary">Aste57867_11607</name>
    <name evidence="2" type="ORF">As57867_011564</name>
    <name evidence="3" type="ORF">ASTE57867_11607</name>
</gene>
<feature type="compositionally biased region" description="Polar residues" evidence="1">
    <location>
        <begin position="32"/>
        <end position="42"/>
    </location>
</feature>
<feature type="compositionally biased region" description="Basic and acidic residues" evidence="1">
    <location>
        <begin position="248"/>
        <end position="272"/>
    </location>
</feature>
<dbReference type="Proteomes" id="UP000332933">
    <property type="component" value="Unassembled WGS sequence"/>
</dbReference>
<feature type="region of interest" description="Disordered" evidence="1">
    <location>
        <begin position="172"/>
        <end position="192"/>
    </location>
</feature>
<dbReference type="AlphaFoldDB" id="A0A485KTY1"/>
<evidence type="ECO:0000313" key="4">
    <source>
        <dbReference type="Proteomes" id="UP000332933"/>
    </source>
</evidence>
<organism evidence="3 4">
    <name type="scientific">Aphanomyces stellatus</name>
    <dbReference type="NCBI Taxonomy" id="120398"/>
    <lineage>
        <taxon>Eukaryota</taxon>
        <taxon>Sar</taxon>
        <taxon>Stramenopiles</taxon>
        <taxon>Oomycota</taxon>
        <taxon>Saprolegniomycetes</taxon>
        <taxon>Saprolegniales</taxon>
        <taxon>Verrucalvaceae</taxon>
        <taxon>Aphanomyces</taxon>
    </lineage>
</organism>
<feature type="compositionally biased region" description="Acidic residues" evidence="1">
    <location>
        <begin position="381"/>
        <end position="407"/>
    </location>
</feature>
<sequence length="407" mass="46318">MGFTRATGICLALTGAIESFPTRGRDEKETQSHATNGVQSGSSVLGSEALHVWTHGLLPRHESPRVSDRHICNKVDLSFDWMQSDRGHTAFFHRITHYARFLGRGSNRMSTCPRLGILVRSTRWTATAGEMPLQKRITSGDWCNALPLPIMEERHGSAHIPAFMENQLFHTTTSTSHLHHPSAHQQQSSHHHQPILLPKLHDSSAHGSDAHHHHHPTDFYCLYKTNKCRNLRGVKRDGTLHRLCNDHREKANESQRKSETKKRIFKRTMLDRHHPHTHGSSSNQRRHGGDAAASSYEWERRQSWHAEPPSFYRPVHYDASDPLYRSHTETQWTSSEPEAEDEQTKDDDVSPTSSSSASSQHHRRMSQPPRRMTLDFILVDTDGEADSDDDDDDGVDESPSDDVDCRM</sequence>
<dbReference type="OrthoDB" id="116680at2759"/>
<feature type="region of interest" description="Disordered" evidence="1">
    <location>
        <begin position="326"/>
        <end position="407"/>
    </location>
</feature>
<evidence type="ECO:0000313" key="3">
    <source>
        <dbReference type="EMBL" id="VFT88465.1"/>
    </source>
</evidence>
<feature type="region of interest" description="Disordered" evidence="1">
    <location>
        <begin position="248"/>
        <end position="294"/>
    </location>
</feature>
<feature type="compositionally biased region" description="Low complexity" evidence="1">
    <location>
        <begin position="350"/>
        <end position="359"/>
    </location>
</feature>
<feature type="region of interest" description="Disordered" evidence="1">
    <location>
        <begin position="22"/>
        <end position="42"/>
    </location>
</feature>
<evidence type="ECO:0000313" key="2">
    <source>
        <dbReference type="EMBL" id="KAF0697721.1"/>
    </source>
</evidence>
<name>A0A485KTY1_9STRA</name>
<protein>
    <submittedName>
        <fullName evidence="3">Aste57867_11607 protein</fullName>
    </submittedName>
</protein>
<evidence type="ECO:0000256" key="1">
    <source>
        <dbReference type="SAM" id="MobiDB-lite"/>
    </source>
</evidence>
<reference evidence="3 4" key="1">
    <citation type="submission" date="2019-03" db="EMBL/GenBank/DDBJ databases">
        <authorList>
            <person name="Gaulin E."/>
            <person name="Dumas B."/>
        </authorList>
    </citation>
    <scope>NUCLEOTIDE SEQUENCE [LARGE SCALE GENOMIC DNA]</scope>
    <source>
        <strain evidence="3">CBS 568.67</strain>
    </source>
</reference>
<reference evidence="2" key="2">
    <citation type="submission" date="2019-06" db="EMBL/GenBank/DDBJ databases">
        <title>Genomics analysis of Aphanomyces spp. identifies a new class of oomycete effector associated with host adaptation.</title>
        <authorList>
            <person name="Gaulin E."/>
        </authorList>
    </citation>
    <scope>NUCLEOTIDE SEQUENCE</scope>
    <source>
        <strain evidence="2">CBS 578.67</strain>
    </source>
</reference>